<protein>
    <submittedName>
        <fullName evidence="2">Uncharacterized protein</fullName>
    </submittedName>
</protein>
<dbReference type="EMBL" id="CP026118">
    <property type="protein sequence ID" value="QAS53623.1"/>
    <property type="molecule type" value="Genomic_DNA"/>
</dbReference>
<organism evidence="2 3">
    <name type="scientific">Halobacillus litoralis</name>
    <dbReference type="NCBI Taxonomy" id="45668"/>
    <lineage>
        <taxon>Bacteria</taxon>
        <taxon>Bacillati</taxon>
        <taxon>Bacillota</taxon>
        <taxon>Bacilli</taxon>
        <taxon>Bacillales</taxon>
        <taxon>Bacillaceae</taxon>
        <taxon>Halobacillus</taxon>
    </lineage>
</organism>
<dbReference type="Proteomes" id="UP000287756">
    <property type="component" value="Chromosome"/>
</dbReference>
<evidence type="ECO:0000313" key="3">
    <source>
        <dbReference type="Proteomes" id="UP000287756"/>
    </source>
</evidence>
<evidence type="ECO:0000256" key="1">
    <source>
        <dbReference type="SAM" id="MobiDB-lite"/>
    </source>
</evidence>
<dbReference type="AlphaFoldDB" id="A0A410MFZ5"/>
<dbReference type="KEGG" id="hli:HLI_16150"/>
<sequence length="69" mass="7637">MKKLSSLPTNKVQVTLKRFREMNIVRGGGERRDSCGKRVLGETPEGIMPEEAQRAPAESELFPAAPNLL</sequence>
<name>A0A410MFZ5_9BACI</name>
<accession>A0A410MFZ5</accession>
<feature type="region of interest" description="Disordered" evidence="1">
    <location>
        <begin position="28"/>
        <end position="69"/>
    </location>
</feature>
<gene>
    <name evidence="2" type="ORF">HLI_16150</name>
</gene>
<evidence type="ECO:0000313" key="2">
    <source>
        <dbReference type="EMBL" id="QAS53623.1"/>
    </source>
</evidence>
<feature type="compositionally biased region" description="Basic and acidic residues" evidence="1">
    <location>
        <begin position="28"/>
        <end position="40"/>
    </location>
</feature>
<proteinExistence type="predicted"/>
<reference evidence="2 3" key="1">
    <citation type="submission" date="2018-01" db="EMBL/GenBank/DDBJ databases">
        <title>The whole genome sequencing and assembly of Halobacillus litoralis ERB031 strain.</title>
        <authorList>
            <person name="Lee S.-J."/>
            <person name="Park M.-K."/>
            <person name="Kim J.-Y."/>
            <person name="Lee Y.-J."/>
            <person name="Yi H."/>
            <person name="Bahn Y.-S."/>
            <person name="Kim J.F."/>
            <person name="Lee D.-W."/>
        </authorList>
    </citation>
    <scope>NUCLEOTIDE SEQUENCE [LARGE SCALE GENOMIC DNA]</scope>
    <source>
        <strain evidence="2 3">ERB 031</strain>
    </source>
</reference>